<dbReference type="EMBL" id="CP060697">
    <property type="protein sequence ID" value="QNM83921.1"/>
    <property type="molecule type" value="Genomic_DNA"/>
</dbReference>
<accession>A0A7G9L5M2</accession>
<keyword evidence="6" id="KW-0547">Nucleotide-binding</keyword>
<dbReference type="GO" id="GO:0046654">
    <property type="term" value="P:tetrahydrofolate biosynthetic process"/>
    <property type="evidence" value="ECO:0007669"/>
    <property type="project" value="UniProtKB-UniPathway"/>
</dbReference>
<dbReference type="CDD" id="cd00483">
    <property type="entry name" value="HPPK"/>
    <property type="match status" value="1"/>
</dbReference>
<dbReference type="AlphaFoldDB" id="A0A7G9L5M2"/>
<protein>
    <recommendedName>
        <fullName evidence="4">2-amino-4-hydroxy-6-hydroxymethyldihydropteridine pyrophosphokinase</fullName>
        <ecNumber evidence="3">2.7.6.3</ecNumber>
    </recommendedName>
    <alternativeName>
        <fullName evidence="11">6-hydroxymethyl-7,8-dihydropterin pyrophosphokinase</fullName>
    </alternativeName>
    <alternativeName>
        <fullName evidence="12">7,8-dihydro-6-hydroxymethylpterin-pyrophosphokinase</fullName>
    </alternativeName>
</protein>
<evidence type="ECO:0000256" key="12">
    <source>
        <dbReference type="ARBA" id="ARBA00033413"/>
    </source>
</evidence>
<keyword evidence="8" id="KW-0067">ATP-binding</keyword>
<dbReference type="GO" id="GO:0046656">
    <property type="term" value="P:folic acid biosynthetic process"/>
    <property type="evidence" value="ECO:0007669"/>
    <property type="project" value="UniProtKB-KW"/>
</dbReference>
<evidence type="ECO:0000313" key="15">
    <source>
        <dbReference type="Proteomes" id="UP000515861"/>
    </source>
</evidence>
<dbReference type="GO" id="GO:0005524">
    <property type="term" value="F:ATP binding"/>
    <property type="evidence" value="ECO:0007669"/>
    <property type="project" value="UniProtKB-KW"/>
</dbReference>
<dbReference type="InterPro" id="IPR000550">
    <property type="entry name" value="Hppk"/>
</dbReference>
<evidence type="ECO:0000256" key="8">
    <source>
        <dbReference type="ARBA" id="ARBA00022840"/>
    </source>
</evidence>
<proteinExistence type="inferred from homology"/>
<dbReference type="NCBIfam" id="TIGR01498">
    <property type="entry name" value="folK"/>
    <property type="match status" value="1"/>
</dbReference>
<evidence type="ECO:0000256" key="6">
    <source>
        <dbReference type="ARBA" id="ARBA00022741"/>
    </source>
</evidence>
<keyword evidence="9" id="KW-0289">Folate biosynthesis</keyword>
<evidence type="ECO:0000256" key="7">
    <source>
        <dbReference type="ARBA" id="ARBA00022777"/>
    </source>
</evidence>
<comment type="pathway">
    <text evidence="1">Cofactor biosynthesis; tetrahydrofolate biosynthesis; 2-amino-4-hydroxy-6-hydroxymethyl-7,8-dihydropteridine diphosphate from 7,8-dihydroneopterin triphosphate: step 4/4.</text>
</comment>
<keyword evidence="7 14" id="KW-0418">Kinase</keyword>
<dbReference type="Pfam" id="PF01288">
    <property type="entry name" value="HPPK"/>
    <property type="match status" value="1"/>
</dbReference>
<dbReference type="PANTHER" id="PTHR43071:SF1">
    <property type="entry name" value="2-AMINO-4-HYDROXY-6-HYDROXYMETHYLDIHYDROPTERIDINE PYROPHOSPHOKINASE"/>
    <property type="match status" value="1"/>
</dbReference>
<evidence type="ECO:0000256" key="9">
    <source>
        <dbReference type="ARBA" id="ARBA00022909"/>
    </source>
</evidence>
<evidence type="ECO:0000256" key="4">
    <source>
        <dbReference type="ARBA" id="ARBA00016218"/>
    </source>
</evidence>
<evidence type="ECO:0000256" key="2">
    <source>
        <dbReference type="ARBA" id="ARBA00005810"/>
    </source>
</evidence>
<organism evidence="14 15">
    <name type="scientific">Sphingomonas sabuli</name>
    <dbReference type="NCBI Taxonomy" id="2764186"/>
    <lineage>
        <taxon>Bacteria</taxon>
        <taxon>Pseudomonadati</taxon>
        <taxon>Pseudomonadota</taxon>
        <taxon>Alphaproteobacteria</taxon>
        <taxon>Sphingomonadales</taxon>
        <taxon>Sphingomonadaceae</taxon>
        <taxon>Sphingomonas</taxon>
    </lineage>
</organism>
<evidence type="ECO:0000256" key="3">
    <source>
        <dbReference type="ARBA" id="ARBA00013253"/>
    </source>
</evidence>
<feature type="domain" description="7,8-dihydro-6-hydroxymethylpterin-pyrophosphokinase" evidence="13">
    <location>
        <begin position="91"/>
        <end position="102"/>
    </location>
</feature>
<keyword evidence="15" id="KW-1185">Reference proteome</keyword>
<name>A0A7G9L5M2_9SPHN</name>
<dbReference type="PROSITE" id="PS00794">
    <property type="entry name" value="HPPK"/>
    <property type="match status" value="1"/>
</dbReference>
<dbReference type="Proteomes" id="UP000515861">
    <property type="component" value="Chromosome"/>
</dbReference>
<dbReference type="Gene3D" id="3.30.70.560">
    <property type="entry name" value="7,8-Dihydro-6-hydroxymethylpterin-pyrophosphokinase HPPK"/>
    <property type="match status" value="1"/>
</dbReference>
<evidence type="ECO:0000256" key="11">
    <source>
        <dbReference type="ARBA" id="ARBA00029766"/>
    </source>
</evidence>
<evidence type="ECO:0000256" key="5">
    <source>
        <dbReference type="ARBA" id="ARBA00022679"/>
    </source>
</evidence>
<dbReference type="GO" id="GO:0016301">
    <property type="term" value="F:kinase activity"/>
    <property type="evidence" value="ECO:0007669"/>
    <property type="project" value="UniProtKB-KW"/>
</dbReference>
<dbReference type="InterPro" id="IPR035907">
    <property type="entry name" value="Hppk_sf"/>
</dbReference>
<dbReference type="EC" id="2.7.6.3" evidence="3"/>
<sequence length="160" mass="17794">MSQLYAIAIGSNRPHGRFGRPPQVVEAAIARLDRDFSLFDAAPILINKAHGPAGRDFANSVALVESDLEPLELLSRLKGIECDFGRRPGRRWGARVLDLDIVDWTGGPWRSRTLRIPHPAAADRAFVIAPLAAIAPGWQLAAPLYARHFAHRLARRRPRR</sequence>
<evidence type="ECO:0000256" key="10">
    <source>
        <dbReference type="ARBA" id="ARBA00029409"/>
    </source>
</evidence>
<dbReference type="KEGG" id="ssau:H8M03_00430"/>
<evidence type="ECO:0000259" key="13">
    <source>
        <dbReference type="PROSITE" id="PS00794"/>
    </source>
</evidence>
<evidence type="ECO:0000256" key="1">
    <source>
        <dbReference type="ARBA" id="ARBA00005051"/>
    </source>
</evidence>
<evidence type="ECO:0000313" key="14">
    <source>
        <dbReference type="EMBL" id="QNM83921.1"/>
    </source>
</evidence>
<gene>
    <name evidence="14" type="primary">folK</name>
    <name evidence="14" type="ORF">H8M03_00430</name>
</gene>
<comment type="function">
    <text evidence="10">Catalyzes the transfer of pyrophosphate from adenosine triphosphate (ATP) to 6-hydroxymethyl-7,8-dihydropterin, an enzymatic step in folate biosynthesis pathway.</text>
</comment>
<reference evidence="14 15" key="1">
    <citation type="submission" date="2020-08" db="EMBL/GenBank/DDBJ databases">
        <title>Sphingomonas sp. sand1-3 16S ribosomal RNA gene Genome sequencing and assembly.</title>
        <authorList>
            <person name="Kang M."/>
        </authorList>
    </citation>
    <scope>NUCLEOTIDE SEQUENCE [LARGE SCALE GENOMIC DNA]</scope>
    <source>
        <strain evidence="15">sand1-3</strain>
    </source>
</reference>
<dbReference type="UniPathway" id="UPA00077">
    <property type="reaction ID" value="UER00155"/>
</dbReference>
<dbReference type="PANTHER" id="PTHR43071">
    <property type="entry name" value="2-AMINO-4-HYDROXY-6-HYDROXYMETHYLDIHYDROPTERIDINE PYROPHOSPHOKINASE"/>
    <property type="match status" value="1"/>
</dbReference>
<comment type="similarity">
    <text evidence="2">Belongs to the HPPK family.</text>
</comment>
<dbReference type="GO" id="GO:0003848">
    <property type="term" value="F:2-amino-4-hydroxy-6-hydroxymethyldihydropteridine diphosphokinase activity"/>
    <property type="evidence" value="ECO:0007669"/>
    <property type="project" value="UniProtKB-EC"/>
</dbReference>
<dbReference type="SUPFAM" id="SSF55083">
    <property type="entry name" value="6-hydroxymethyl-7,8-dihydropterin pyrophosphokinase, HPPK"/>
    <property type="match status" value="1"/>
</dbReference>
<keyword evidence="5 14" id="KW-0808">Transferase</keyword>